<protein>
    <submittedName>
        <fullName evidence="2">Uncharacterized protein</fullName>
    </submittedName>
</protein>
<dbReference type="Proteomes" id="UP001174936">
    <property type="component" value="Unassembled WGS sequence"/>
</dbReference>
<feature type="region of interest" description="Disordered" evidence="1">
    <location>
        <begin position="19"/>
        <end position="51"/>
    </location>
</feature>
<keyword evidence="3" id="KW-1185">Reference proteome</keyword>
<reference evidence="2" key="1">
    <citation type="submission" date="2023-06" db="EMBL/GenBank/DDBJ databases">
        <title>Genome-scale phylogeny and comparative genomics of the fungal order Sordariales.</title>
        <authorList>
            <consortium name="Lawrence Berkeley National Laboratory"/>
            <person name="Hensen N."/>
            <person name="Bonometti L."/>
            <person name="Westerberg I."/>
            <person name="Brannstrom I.O."/>
            <person name="Guillou S."/>
            <person name="Cros-Aarteil S."/>
            <person name="Calhoun S."/>
            <person name="Haridas S."/>
            <person name="Kuo A."/>
            <person name="Mondo S."/>
            <person name="Pangilinan J."/>
            <person name="Riley R."/>
            <person name="Labutti K."/>
            <person name="Andreopoulos B."/>
            <person name="Lipzen A."/>
            <person name="Chen C."/>
            <person name="Yanf M."/>
            <person name="Daum C."/>
            <person name="Ng V."/>
            <person name="Clum A."/>
            <person name="Steindorff A."/>
            <person name="Ohm R."/>
            <person name="Martin F."/>
            <person name="Silar P."/>
            <person name="Natvig D."/>
            <person name="Lalanne C."/>
            <person name="Gautier V."/>
            <person name="Ament-Velasquez S.L."/>
            <person name="Kruys A."/>
            <person name="Hutchinson M.I."/>
            <person name="Powell A.J."/>
            <person name="Barry K."/>
            <person name="Miller A.N."/>
            <person name="Grigoriev I.V."/>
            <person name="Debuchy R."/>
            <person name="Gladieux P."/>
            <person name="Thoren M.H."/>
            <person name="Johannesson H."/>
        </authorList>
    </citation>
    <scope>NUCLEOTIDE SEQUENCE</scope>
    <source>
        <strain evidence="2">SMH2532-1</strain>
    </source>
</reference>
<evidence type="ECO:0000313" key="2">
    <source>
        <dbReference type="EMBL" id="KAK0648834.1"/>
    </source>
</evidence>
<name>A0AA39YAP3_9PEZI</name>
<accession>A0AA39YAP3</accession>
<sequence>MGRICADCGRDLPQTSYTGNQWSKGYSQKHPIPNRNKRLERRKNLASPRAAADDLQEIRRNLAWYENGVGHYHCTNPICNI</sequence>
<dbReference type="AlphaFoldDB" id="A0AA39YAP3"/>
<organism evidence="2 3">
    <name type="scientific">Cercophora newfieldiana</name>
    <dbReference type="NCBI Taxonomy" id="92897"/>
    <lineage>
        <taxon>Eukaryota</taxon>
        <taxon>Fungi</taxon>
        <taxon>Dikarya</taxon>
        <taxon>Ascomycota</taxon>
        <taxon>Pezizomycotina</taxon>
        <taxon>Sordariomycetes</taxon>
        <taxon>Sordariomycetidae</taxon>
        <taxon>Sordariales</taxon>
        <taxon>Lasiosphaeriaceae</taxon>
        <taxon>Cercophora</taxon>
    </lineage>
</organism>
<comment type="caution">
    <text evidence="2">The sequence shown here is derived from an EMBL/GenBank/DDBJ whole genome shotgun (WGS) entry which is preliminary data.</text>
</comment>
<evidence type="ECO:0000256" key="1">
    <source>
        <dbReference type="SAM" id="MobiDB-lite"/>
    </source>
</evidence>
<evidence type="ECO:0000313" key="3">
    <source>
        <dbReference type="Proteomes" id="UP001174936"/>
    </source>
</evidence>
<dbReference type="EMBL" id="JAULSV010000003">
    <property type="protein sequence ID" value="KAK0648834.1"/>
    <property type="molecule type" value="Genomic_DNA"/>
</dbReference>
<gene>
    <name evidence="2" type="ORF">B0T16DRAFT_491562</name>
</gene>
<proteinExistence type="predicted"/>